<evidence type="ECO:0008006" key="3">
    <source>
        <dbReference type="Google" id="ProtNLM"/>
    </source>
</evidence>
<comment type="caution">
    <text evidence="1">The sequence shown here is derived from an EMBL/GenBank/DDBJ whole genome shotgun (WGS) entry which is preliminary data.</text>
</comment>
<gene>
    <name evidence="1" type="ORF">PFR001_LOCUS5944</name>
</gene>
<dbReference type="Proteomes" id="UP001157938">
    <property type="component" value="Unassembled WGS sequence"/>
</dbReference>
<keyword evidence="2" id="KW-1185">Reference proteome</keyword>
<accession>A0ABN8C952</accession>
<organism evidence="1 2">
    <name type="scientific">Peronospora farinosa</name>
    <dbReference type="NCBI Taxonomy" id="134698"/>
    <lineage>
        <taxon>Eukaryota</taxon>
        <taxon>Sar</taxon>
        <taxon>Stramenopiles</taxon>
        <taxon>Oomycota</taxon>
        <taxon>Peronosporomycetes</taxon>
        <taxon>Peronosporales</taxon>
        <taxon>Peronosporaceae</taxon>
        <taxon>Peronospora</taxon>
    </lineage>
</organism>
<dbReference type="EMBL" id="CAKLBC010001274">
    <property type="protein sequence ID" value="CAH0490625.1"/>
    <property type="molecule type" value="Genomic_DNA"/>
</dbReference>
<sequence>MNINGPNAPGRSGGAVRSMFDKLLSAYDLITFQETKFSKPDHIRVVTHYIKSSDATARAFWSHRDDADFTIRNGVALILSSTHPFTSVTDVTTLYAHAD</sequence>
<reference evidence="1 2" key="1">
    <citation type="submission" date="2021-11" db="EMBL/GenBank/DDBJ databases">
        <authorList>
            <person name="Islam A."/>
            <person name="Islam S."/>
            <person name="Flora M.S."/>
            <person name="Rahman M."/>
            <person name="Ziaur R.M."/>
            <person name="Epstein J.H."/>
            <person name="Hassan M."/>
            <person name="Klassen M."/>
            <person name="Woodard K."/>
            <person name="Webb A."/>
            <person name="Webby R.J."/>
            <person name="El Zowalaty M.E."/>
        </authorList>
    </citation>
    <scope>NUCLEOTIDE SEQUENCE [LARGE SCALE GENOMIC DNA]</scope>
    <source>
        <strain evidence="1">Pf1</strain>
    </source>
</reference>
<evidence type="ECO:0000313" key="1">
    <source>
        <dbReference type="EMBL" id="CAH0490625.1"/>
    </source>
</evidence>
<evidence type="ECO:0000313" key="2">
    <source>
        <dbReference type="Proteomes" id="UP001157938"/>
    </source>
</evidence>
<proteinExistence type="predicted"/>
<protein>
    <recommendedName>
        <fullName evidence="3">Endonuclease/exonuclease/phosphatase domain-containing protein</fullName>
    </recommendedName>
</protein>
<name>A0ABN8C952_9STRA</name>